<feature type="region of interest" description="Disordered" evidence="2">
    <location>
        <begin position="134"/>
        <end position="166"/>
    </location>
</feature>
<evidence type="ECO:0000313" key="4">
    <source>
        <dbReference type="EMBL" id="KAF1687189.1"/>
    </source>
</evidence>
<keyword evidence="1" id="KW-0143">Chaperone</keyword>
<dbReference type="AlphaFoldDB" id="A0A7V8GNU6"/>
<dbReference type="InterPro" id="IPR036869">
    <property type="entry name" value="J_dom_sf"/>
</dbReference>
<feature type="region of interest" description="Disordered" evidence="2">
    <location>
        <begin position="229"/>
        <end position="383"/>
    </location>
</feature>
<gene>
    <name evidence="4" type="ORF">B1992_04155</name>
</gene>
<dbReference type="PROSITE" id="PS50076">
    <property type="entry name" value="DNAJ_2"/>
    <property type="match status" value="1"/>
</dbReference>
<feature type="compositionally biased region" description="Low complexity" evidence="2">
    <location>
        <begin position="368"/>
        <end position="383"/>
    </location>
</feature>
<evidence type="ECO:0000256" key="1">
    <source>
        <dbReference type="ARBA" id="ARBA00023186"/>
    </source>
</evidence>
<feature type="compositionally biased region" description="Pro residues" evidence="2">
    <location>
        <begin position="283"/>
        <end position="298"/>
    </location>
</feature>
<dbReference type="SMART" id="SM00271">
    <property type="entry name" value="DnaJ"/>
    <property type="match status" value="1"/>
</dbReference>
<evidence type="ECO:0000256" key="2">
    <source>
        <dbReference type="SAM" id="MobiDB-lite"/>
    </source>
</evidence>
<dbReference type="EMBL" id="MWIP01000003">
    <property type="protein sequence ID" value="KAF1687189.1"/>
    <property type="molecule type" value="Genomic_DNA"/>
</dbReference>
<dbReference type="Proteomes" id="UP000462066">
    <property type="component" value="Unassembled WGS sequence"/>
</dbReference>
<sequence length="512" mass="54140">MPGEDALSLAIDLFRTPSLRHAARAKPVPDRTGELLLLAAGQPARLDEAAARTGMDAAELLEAARFFVREVLLHPDADDYRVLGLRQGADFDSIKAHHRILQAWLHPDRADSQAEQAFAARVNVAWNRLRLAQRNPQPADEAQVGDPAPPPDGDEPEPAAVYSPRWIRIDPDEERRPRSHVAVPIALLLVCGLLLWLIARQAPPPAETPPAEKQESPVAFLFDGLRLQSPEDAPEPAAADAGPHPAPPAAEPVAGTRAATGQSSASRAAPVPSRTAGADPARIAPPPPRRAAPDPGPAAPTTTATTTEAATAAARRLPAPAPATSMKAVASETAASAASGTAHPPAGIAGAGSGMPARSDEAHPPATPADAGPRRAATATARPVAAAIADATAGEPSAAYQPLHPELAQARLESLLVFVAQHRVNPPPIWRNVRAMETAERIRQSLVEHGTHRFPTLVREQTRWTHQPGRAWAVVPVAWPAPDPSIQRLHAELTWRDGDWMIDSVALEDAAP</sequence>
<dbReference type="Gene3D" id="1.10.287.110">
    <property type="entry name" value="DnaJ domain"/>
    <property type="match status" value="1"/>
</dbReference>
<feature type="domain" description="J" evidence="3">
    <location>
        <begin position="78"/>
        <end position="134"/>
    </location>
</feature>
<evidence type="ECO:0000313" key="5">
    <source>
        <dbReference type="Proteomes" id="UP000462066"/>
    </source>
</evidence>
<reference evidence="4 5" key="1">
    <citation type="submission" date="2017-10" db="EMBL/GenBank/DDBJ databases">
        <title>Whole genome sequencing of Pseudoxanthomonas broegbernensis DSM 12573(T).</title>
        <authorList>
            <person name="Kumar S."/>
            <person name="Bansal K."/>
            <person name="Kaur A."/>
            <person name="Patil P."/>
            <person name="Sharma S."/>
            <person name="Patil P.B."/>
        </authorList>
    </citation>
    <scope>NUCLEOTIDE SEQUENCE [LARGE SCALE GENOMIC DNA]</scope>
    <source>
        <strain evidence="4 5">DSM 12573</strain>
    </source>
</reference>
<feature type="compositionally biased region" description="Low complexity" evidence="2">
    <location>
        <begin position="299"/>
        <end position="347"/>
    </location>
</feature>
<evidence type="ECO:0000259" key="3">
    <source>
        <dbReference type="PROSITE" id="PS50076"/>
    </source>
</evidence>
<dbReference type="InterPro" id="IPR001623">
    <property type="entry name" value="DnaJ_domain"/>
</dbReference>
<dbReference type="RefSeq" id="WP_162310207.1">
    <property type="nucleotide sequence ID" value="NZ_JACHGU010000005.1"/>
</dbReference>
<protein>
    <recommendedName>
        <fullName evidence="3">J domain-containing protein</fullName>
    </recommendedName>
</protein>
<accession>A0A7V8GNU6</accession>
<comment type="caution">
    <text evidence="4">The sequence shown here is derived from an EMBL/GenBank/DDBJ whole genome shotgun (WGS) entry which is preliminary data.</text>
</comment>
<dbReference type="SUPFAM" id="SSF46565">
    <property type="entry name" value="Chaperone J-domain"/>
    <property type="match status" value="1"/>
</dbReference>
<organism evidence="4 5">
    <name type="scientific">Pseudoxanthomonas broegbernensis</name>
    <dbReference type="NCBI Taxonomy" id="83619"/>
    <lineage>
        <taxon>Bacteria</taxon>
        <taxon>Pseudomonadati</taxon>
        <taxon>Pseudomonadota</taxon>
        <taxon>Gammaproteobacteria</taxon>
        <taxon>Lysobacterales</taxon>
        <taxon>Lysobacteraceae</taxon>
        <taxon>Pseudoxanthomonas</taxon>
    </lineage>
</organism>
<name>A0A7V8GNU6_9GAMM</name>
<proteinExistence type="predicted"/>
<dbReference type="CDD" id="cd06257">
    <property type="entry name" value="DnaJ"/>
    <property type="match status" value="1"/>
</dbReference>
<feature type="compositionally biased region" description="Low complexity" evidence="2">
    <location>
        <begin position="263"/>
        <end position="282"/>
    </location>
</feature>
<keyword evidence="5" id="KW-1185">Reference proteome</keyword>